<protein>
    <submittedName>
        <fullName evidence="3">Related to UPF0261 domain protein</fullName>
    </submittedName>
</protein>
<organism evidence="3 4">
    <name type="scientific">Phialocephala subalpina</name>
    <dbReference type="NCBI Taxonomy" id="576137"/>
    <lineage>
        <taxon>Eukaryota</taxon>
        <taxon>Fungi</taxon>
        <taxon>Dikarya</taxon>
        <taxon>Ascomycota</taxon>
        <taxon>Pezizomycotina</taxon>
        <taxon>Leotiomycetes</taxon>
        <taxon>Helotiales</taxon>
        <taxon>Mollisiaceae</taxon>
        <taxon>Phialocephala</taxon>
        <taxon>Phialocephala fortinii species complex</taxon>
    </lineage>
</organism>
<evidence type="ECO:0000313" key="4">
    <source>
        <dbReference type="Proteomes" id="UP000184330"/>
    </source>
</evidence>
<feature type="domain" description="UPF0261" evidence="1">
    <location>
        <begin position="2"/>
        <end position="184"/>
    </location>
</feature>
<evidence type="ECO:0000259" key="2">
    <source>
        <dbReference type="Pfam" id="PF23189"/>
    </source>
</evidence>
<dbReference type="AlphaFoldDB" id="A0A1L7WN49"/>
<accession>A0A1L7WN49</accession>
<dbReference type="CDD" id="cd15488">
    <property type="entry name" value="Tm-1-like"/>
    <property type="match status" value="1"/>
</dbReference>
<dbReference type="NCBIfam" id="NF002674">
    <property type="entry name" value="PRK02399.1-2"/>
    <property type="match status" value="1"/>
</dbReference>
<feature type="domain" description="UPF0261" evidence="2">
    <location>
        <begin position="203"/>
        <end position="421"/>
    </location>
</feature>
<dbReference type="Gene3D" id="3.40.50.12020">
    <property type="entry name" value="Uncharacterised protein family UPF0261, NN domain"/>
    <property type="match status" value="1"/>
</dbReference>
<sequence length="430" mass="46373">MPHIILAGTLDTKLQEFLYIHQQLQGLSTTTSSPLKITLIDCGRTNTQHEAITISQNDLVTRYGETEPKDLSKMQRGEIIKYMIHCCTGCVKDLIKDGPVHGILGAGGSGGTSLVSAVMRDAAPLGLPKLIVSTVASGDTGPIVGETDITLMNSVVDIAGSNELLLNVLSNAAGAMVGMSAAYERILEQRRKEVAQKAKRVTHIGITMFGVTTPCVNYITQHLTEKYPVEIYIFHATGHGGKAMERLVEEGRLDAVLDLTTTEICDHLCGGNMSAGPRRLETALSAGIPNIISLGATDMVNFGARSTVPAGYQNRLLLEHNPTVTLMRTMKEECEAIGKFVVEKIKTRAKNPEMVEVWIPQGGVSIVSTPGQPFADPEADAALAEAIRKGLDGTNIRIVEDMRHINEKGFAIDIADSLMKIVSRRKGFDS</sequence>
<evidence type="ECO:0000259" key="1">
    <source>
        <dbReference type="Pfam" id="PF06792"/>
    </source>
</evidence>
<dbReference type="Proteomes" id="UP000184330">
    <property type="component" value="Unassembled WGS sequence"/>
</dbReference>
<dbReference type="Gene3D" id="3.40.50.12030">
    <property type="entry name" value="Uncharacterised protein family UPF0261, NC domain"/>
    <property type="match status" value="1"/>
</dbReference>
<proteinExistence type="predicted"/>
<evidence type="ECO:0000313" key="3">
    <source>
        <dbReference type="EMBL" id="CZR54197.1"/>
    </source>
</evidence>
<dbReference type="PANTHER" id="PTHR31862:SF1">
    <property type="entry name" value="UPF0261 DOMAIN PROTEIN (AFU_ORTHOLOGUE AFUA_1G10120)"/>
    <property type="match status" value="1"/>
</dbReference>
<name>A0A1L7WN49_9HELO</name>
<dbReference type="PIRSF" id="PIRSF033271">
    <property type="entry name" value="UCP033271"/>
    <property type="match status" value="1"/>
</dbReference>
<dbReference type="InterPro" id="IPR008322">
    <property type="entry name" value="UPF0261"/>
</dbReference>
<dbReference type="EMBL" id="FJOG01000004">
    <property type="protein sequence ID" value="CZR54197.1"/>
    <property type="molecule type" value="Genomic_DNA"/>
</dbReference>
<gene>
    <name evidence="3" type="ORF">PAC_04080</name>
</gene>
<dbReference type="InterPro" id="IPR051353">
    <property type="entry name" value="Tobamovirus_resist_UPF0261"/>
</dbReference>
<dbReference type="Pfam" id="PF06792">
    <property type="entry name" value="UPF0261"/>
    <property type="match status" value="1"/>
</dbReference>
<dbReference type="PANTHER" id="PTHR31862">
    <property type="entry name" value="UPF0261 DOMAIN PROTEIN (AFU_ORTHOLOGUE AFUA_1G10120)"/>
    <property type="match status" value="1"/>
</dbReference>
<dbReference type="STRING" id="576137.A0A1L7WN49"/>
<dbReference type="InterPro" id="IPR044122">
    <property type="entry name" value="UPF0261_N"/>
</dbReference>
<dbReference type="Pfam" id="PF23189">
    <property type="entry name" value="UPF0261_C"/>
    <property type="match status" value="1"/>
</dbReference>
<reference evidence="3 4" key="1">
    <citation type="submission" date="2016-03" db="EMBL/GenBank/DDBJ databases">
        <authorList>
            <person name="Ploux O."/>
        </authorList>
    </citation>
    <scope>NUCLEOTIDE SEQUENCE [LARGE SCALE GENOMIC DNA]</scope>
    <source>
        <strain evidence="3 4">UAMH 11012</strain>
    </source>
</reference>
<dbReference type="OrthoDB" id="10264588at2759"/>
<dbReference type="InterPro" id="IPR056778">
    <property type="entry name" value="UPF0261_C"/>
</dbReference>
<keyword evidence="4" id="KW-1185">Reference proteome</keyword>